<gene>
    <name evidence="1" type="ordered locus">EcE24377A_3159</name>
</gene>
<protein>
    <submittedName>
        <fullName evidence="1">Uncharacterized protein</fullName>
    </submittedName>
</protein>
<accession>A7ZQU6</accession>
<reference evidence="2" key="1">
    <citation type="journal article" date="2008" name="J. Bacteriol.">
        <title>The pangenome structure of Escherichia coli: comparative genomic analysis of E. coli commensal and pathogenic isolates.</title>
        <authorList>
            <person name="Rasko D.A."/>
            <person name="Rosovitz M.J."/>
            <person name="Myers G.S."/>
            <person name="Mongodin E.F."/>
            <person name="Fricke W.F."/>
            <person name="Gajer P."/>
            <person name="Crabtree J."/>
            <person name="Sebaihia M."/>
            <person name="Thomson N.R."/>
            <person name="Chaudhuri R."/>
            <person name="Henderson I.R."/>
            <person name="Sperandio V."/>
            <person name="Ravel J."/>
        </authorList>
    </citation>
    <scope>NUCLEOTIDE SEQUENCE [LARGE SCALE GENOMIC DNA]</scope>
    <source>
        <strain evidence="2">E24377A / ETEC</strain>
    </source>
</reference>
<dbReference type="Proteomes" id="UP000001122">
    <property type="component" value="Chromosome"/>
</dbReference>
<dbReference type="HOGENOM" id="CLU_3389185_0_0_6"/>
<sequence>MSGLTTETPTPARTIAQTDAALWVSTIMRRLT</sequence>
<evidence type="ECO:0000313" key="1">
    <source>
        <dbReference type="EMBL" id="ABV18257.1"/>
    </source>
</evidence>
<evidence type="ECO:0000313" key="2">
    <source>
        <dbReference type="Proteomes" id="UP000001122"/>
    </source>
</evidence>
<dbReference type="KEGG" id="ecw:EcE24377A_3159"/>
<dbReference type="AlphaFoldDB" id="A7ZQU6"/>
<organism evidence="1 2">
    <name type="scientific">Escherichia coli O139:H28 (strain E24377A / ETEC)</name>
    <dbReference type="NCBI Taxonomy" id="331111"/>
    <lineage>
        <taxon>Bacteria</taxon>
        <taxon>Pseudomonadati</taxon>
        <taxon>Pseudomonadota</taxon>
        <taxon>Gammaproteobacteria</taxon>
        <taxon>Enterobacterales</taxon>
        <taxon>Enterobacteriaceae</taxon>
        <taxon>Escherichia</taxon>
    </lineage>
</organism>
<name>A7ZQU6_ECO24</name>
<dbReference type="EMBL" id="CP000800">
    <property type="protein sequence ID" value="ABV18257.1"/>
    <property type="molecule type" value="Genomic_DNA"/>
</dbReference>
<keyword evidence="2" id="KW-1185">Reference proteome</keyword>
<proteinExistence type="predicted"/>